<comment type="caution">
    <text evidence="1">The sequence shown here is derived from an EMBL/GenBank/DDBJ whole genome shotgun (WGS) entry which is preliminary data.</text>
</comment>
<dbReference type="Proteomes" id="UP000814176">
    <property type="component" value="Unassembled WGS sequence"/>
</dbReference>
<accession>A0ABQ8K990</accession>
<protein>
    <submittedName>
        <fullName evidence="1">Uncharacterized protein</fullName>
    </submittedName>
</protein>
<reference evidence="1 2" key="1">
    <citation type="journal article" date="2021" name="Environ. Microbiol.">
        <title>Gene family expansions and transcriptome signatures uncover fungal adaptations to wood decay.</title>
        <authorList>
            <person name="Hage H."/>
            <person name="Miyauchi S."/>
            <person name="Viragh M."/>
            <person name="Drula E."/>
            <person name="Min B."/>
            <person name="Chaduli D."/>
            <person name="Navarro D."/>
            <person name="Favel A."/>
            <person name="Norest M."/>
            <person name="Lesage-Meessen L."/>
            <person name="Balint B."/>
            <person name="Merenyi Z."/>
            <person name="de Eugenio L."/>
            <person name="Morin E."/>
            <person name="Martinez A.T."/>
            <person name="Baldrian P."/>
            <person name="Stursova M."/>
            <person name="Martinez M.J."/>
            <person name="Novotny C."/>
            <person name="Magnuson J.K."/>
            <person name="Spatafora J.W."/>
            <person name="Maurice S."/>
            <person name="Pangilinan J."/>
            <person name="Andreopoulos W."/>
            <person name="LaButti K."/>
            <person name="Hundley H."/>
            <person name="Na H."/>
            <person name="Kuo A."/>
            <person name="Barry K."/>
            <person name="Lipzen A."/>
            <person name="Henrissat B."/>
            <person name="Riley R."/>
            <person name="Ahrendt S."/>
            <person name="Nagy L.G."/>
            <person name="Grigoriev I.V."/>
            <person name="Martin F."/>
            <person name="Rosso M.N."/>
        </authorList>
    </citation>
    <scope>NUCLEOTIDE SEQUENCE [LARGE SCALE GENOMIC DNA]</scope>
    <source>
        <strain evidence="1 2">CIRM-BRFM 1785</strain>
    </source>
</reference>
<keyword evidence="2" id="KW-1185">Reference proteome</keyword>
<organism evidence="1 2">
    <name type="scientific">Rhodofomes roseus</name>
    <dbReference type="NCBI Taxonomy" id="34475"/>
    <lineage>
        <taxon>Eukaryota</taxon>
        <taxon>Fungi</taxon>
        <taxon>Dikarya</taxon>
        <taxon>Basidiomycota</taxon>
        <taxon>Agaricomycotina</taxon>
        <taxon>Agaricomycetes</taxon>
        <taxon>Polyporales</taxon>
        <taxon>Rhodofomes</taxon>
    </lineage>
</organism>
<sequence length="195" mass="22639">MTPTTRLPAEFTSLYRLVLRATAASVLNNGSATQQLRVLWRPGFDRAAEVLHRLQSTPLAESERTTLQRWYGAWEARMDKTLSFLSNSARSRGLPHRVTRNMSHLLWSYRFYTSKVSLWEHDSSRPRWKPNLPQNHDAYKPHGLKPGTRLEDIQSRKARRADMNDEQWAALDEVILMAEGREGLSLGRITRRQWA</sequence>
<dbReference type="GeneID" id="72005207"/>
<dbReference type="EMBL" id="JADCUA010000018">
    <property type="protein sequence ID" value="KAH9833530.1"/>
    <property type="molecule type" value="Genomic_DNA"/>
</dbReference>
<evidence type="ECO:0000313" key="2">
    <source>
        <dbReference type="Proteomes" id="UP000814176"/>
    </source>
</evidence>
<name>A0ABQ8K990_9APHY</name>
<dbReference type="RefSeq" id="XP_047776270.1">
    <property type="nucleotide sequence ID" value="XM_047924475.1"/>
</dbReference>
<evidence type="ECO:0000313" key="1">
    <source>
        <dbReference type="EMBL" id="KAH9833530.1"/>
    </source>
</evidence>
<proteinExistence type="predicted"/>
<gene>
    <name evidence="1" type="ORF">C8Q71DRAFT_773888</name>
</gene>